<organism evidence="2 3">
    <name type="scientific">Aduncisulcus paluster</name>
    <dbReference type="NCBI Taxonomy" id="2918883"/>
    <lineage>
        <taxon>Eukaryota</taxon>
        <taxon>Metamonada</taxon>
        <taxon>Carpediemonas-like organisms</taxon>
        <taxon>Aduncisulcus</taxon>
    </lineage>
</organism>
<feature type="region of interest" description="Disordered" evidence="1">
    <location>
        <begin position="120"/>
        <end position="140"/>
    </location>
</feature>
<sequence length="140" mass="16113">EELLKRSKPPPLTQIYQSIHRSLSWRKHDGDVLIEKIIAEKMADGSVVSVSPTDVRKELFKELKEKLVLEGAEMAHEMAEEMSHFMYYHIKYALKKHEDVESPAISQRQVRGDDVFRFIPRTSSTAPSDPPTTHQVSQEL</sequence>
<keyword evidence="3" id="KW-1185">Reference proteome</keyword>
<comment type="caution">
    <text evidence="2">The sequence shown here is derived from an EMBL/GenBank/DDBJ whole genome shotgun (WGS) entry which is preliminary data.</text>
</comment>
<accession>A0ABQ5K072</accession>
<evidence type="ECO:0000256" key="1">
    <source>
        <dbReference type="SAM" id="MobiDB-lite"/>
    </source>
</evidence>
<feature type="compositionally biased region" description="Low complexity" evidence="1">
    <location>
        <begin position="120"/>
        <end position="133"/>
    </location>
</feature>
<reference evidence="2" key="1">
    <citation type="submission" date="2022-03" db="EMBL/GenBank/DDBJ databases">
        <title>Draft genome sequence of Aduncisulcus paluster, a free-living microaerophilic Fornicata.</title>
        <authorList>
            <person name="Yuyama I."/>
            <person name="Kume K."/>
            <person name="Tamura T."/>
            <person name="Inagaki Y."/>
            <person name="Hashimoto T."/>
        </authorList>
    </citation>
    <scope>NUCLEOTIDE SEQUENCE</scope>
    <source>
        <strain evidence="2">NY0171</strain>
    </source>
</reference>
<name>A0ABQ5K072_9EUKA</name>
<gene>
    <name evidence="2" type="ORF">ADUPG1_011605</name>
</gene>
<proteinExistence type="predicted"/>
<dbReference type="Proteomes" id="UP001057375">
    <property type="component" value="Unassembled WGS sequence"/>
</dbReference>
<dbReference type="EMBL" id="BQXS01012124">
    <property type="protein sequence ID" value="GKT19945.1"/>
    <property type="molecule type" value="Genomic_DNA"/>
</dbReference>
<evidence type="ECO:0000313" key="2">
    <source>
        <dbReference type="EMBL" id="GKT19945.1"/>
    </source>
</evidence>
<protein>
    <submittedName>
        <fullName evidence="2">Uncharacterized protein</fullName>
    </submittedName>
</protein>
<evidence type="ECO:0000313" key="3">
    <source>
        <dbReference type="Proteomes" id="UP001057375"/>
    </source>
</evidence>
<feature type="non-terminal residue" evidence="2">
    <location>
        <position position="1"/>
    </location>
</feature>